<evidence type="ECO:0000256" key="6">
    <source>
        <dbReference type="ARBA" id="ARBA00022679"/>
    </source>
</evidence>
<feature type="transmembrane region" description="Helical" evidence="12">
    <location>
        <begin position="194"/>
        <end position="225"/>
    </location>
</feature>
<dbReference type="RefSeq" id="WP_275567615.1">
    <property type="nucleotide sequence ID" value="NZ_JARGYC010000028.1"/>
</dbReference>
<evidence type="ECO:0000256" key="9">
    <source>
        <dbReference type="ARBA" id="ARBA00022989"/>
    </source>
</evidence>
<dbReference type="PANTHER" id="PTHR31040">
    <property type="entry name" value="NURIM"/>
    <property type="match status" value="1"/>
</dbReference>
<protein>
    <recommendedName>
        <fullName evidence="4">methanethiol S-methyltransferase</fullName>
        <ecNumber evidence="4">2.1.1.334</ecNumber>
    </recommendedName>
</protein>
<evidence type="ECO:0000313" key="14">
    <source>
        <dbReference type="Proteomes" id="UP001220964"/>
    </source>
</evidence>
<dbReference type="GO" id="GO:0016020">
    <property type="term" value="C:membrane"/>
    <property type="evidence" value="ECO:0007669"/>
    <property type="project" value="UniProtKB-SubCell"/>
</dbReference>
<comment type="similarity">
    <text evidence="3">Belongs to the nurim family.</text>
</comment>
<dbReference type="EC" id="2.1.1.334" evidence="4"/>
<keyword evidence="6" id="KW-0808">Transferase</keyword>
<proteinExistence type="inferred from homology"/>
<dbReference type="InterPro" id="IPR054700">
    <property type="entry name" value="MddA"/>
</dbReference>
<gene>
    <name evidence="13" type="ORF">P1J78_12085</name>
</gene>
<keyword evidence="8 12" id="KW-0812">Transmembrane</keyword>
<keyword evidence="5" id="KW-0489">Methyltransferase</keyword>
<feature type="transmembrane region" description="Helical" evidence="12">
    <location>
        <begin position="20"/>
        <end position="43"/>
    </location>
</feature>
<evidence type="ECO:0000256" key="2">
    <source>
        <dbReference type="ARBA" id="ARBA00004141"/>
    </source>
</evidence>
<evidence type="ECO:0000256" key="8">
    <source>
        <dbReference type="ARBA" id="ARBA00022692"/>
    </source>
</evidence>
<keyword evidence="7" id="KW-0949">S-adenosyl-L-methionine</keyword>
<comment type="catalytic activity">
    <reaction evidence="11">
        <text>methanethiol + S-adenosyl-L-methionine = dimethyl sulfide + S-adenosyl-L-homocysteine + H(+)</text>
        <dbReference type="Rhea" id="RHEA:50428"/>
        <dbReference type="ChEBI" id="CHEBI:15378"/>
        <dbReference type="ChEBI" id="CHEBI:16007"/>
        <dbReference type="ChEBI" id="CHEBI:17437"/>
        <dbReference type="ChEBI" id="CHEBI:57856"/>
        <dbReference type="ChEBI" id="CHEBI:59789"/>
        <dbReference type="EC" id="2.1.1.334"/>
    </reaction>
</comment>
<dbReference type="PANTHER" id="PTHR31040:SF1">
    <property type="entry name" value="NURIM"/>
    <property type="match status" value="1"/>
</dbReference>
<evidence type="ECO:0000256" key="5">
    <source>
        <dbReference type="ARBA" id="ARBA00022603"/>
    </source>
</evidence>
<evidence type="ECO:0000256" key="7">
    <source>
        <dbReference type="ARBA" id="ARBA00022691"/>
    </source>
</evidence>
<evidence type="ECO:0000313" key="13">
    <source>
        <dbReference type="EMBL" id="MDF0601475.1"/>
    </source>
</evidence>
<keyword evidence="10 12" id="KW-0472">Membrane</keyword>
<feature type="transmembrane region" description="Helical" evidence="12">
    <location>
        <begin position="134"/>
        <end position="155"/>
    </location>
</feature>
<sequence length="263" mass="29903">MTYDTTDAAGPTGASRGGRLFALLYGVAAYLFFFATFLWFIFFTGGILLPKTVDSGALIDAPLPALVNLGLIALFGLQHSIMARQGFKRAWTRVVPKPAERSTYVLASTLVLILVIALWQPLPTPVWTVTAPLPYWGLWALFGLGWAVLLASTFMTDHFDLFGLRQVWFHYTGRSYTPVQFRARWLYRHMRHPLYTGFLIAFWATPEMTVGHLVLAAGFSTYIVIGTLCEERDLKAFFGERYRRYCAAMPRYLPRLRPWRDDA</sequence>
<dbReference type="GO" id="GO:0008168">
    <property type="term" value="F:methyltransferase activity"/>
    <property type="evidence" value="ECO:0007669"/>
    <property type="project" value="UniProtKB-KW"/>
</dbReference>
<evidence type="ECO:0000256" key="3">
    <source>
        <dbReference type="ARBA" id="ARBA00010631"/>
    </source>
</evidence>
<accession>A0AAE3T8J2</accession>
<dbReference type="Gene3D" id="1.20.120.1630">
    <property type="match status" value="1"/>
</dbReference>
<evidence type="ECO:0000256" key="11">
    <source>
        <dbReference type="ARBA" id="ARBA00048134"/>
    </source>
</evidence>
<dbReference type="AlphaFoldDB" id="A0AAE3T8J2"/>
<organism evidence="13 14">
    <name type="scientific">Psychromarinibacter sediminicola</name>
    <dbReference type="NCBI Taxonomy" id="3033385"/>
    <lineage>
        <taxon>Bacteria</taxon>
        <taxon>Pseudomonadati</taxon>
        <taxon>Pseudomonadota</taxon>
        <taxon>Alphaproteobacteria</taxon>
        <taxon>Rhodobacterales</taxon>
        <taxon>Paracoccaceae</taxon>
        <taxon>Psychromarinibacter</taxon>
    </lineage>
</organism>
<evidence type="ECO:0000256" key="4">
    <source>
        <dbReference type="ARBA" id="ARBA00012149"/>
    </source>
</evidence>
<reference evidence="13" key="1">
    <citation type="submission" date="2023-03" db="EMBL/GenBank/DDBJ databases">
        <title>Multiphase analysis and comparison of six strains from genera Psychromarinibacter, Lutimaribacter, and Maritimibacter, including a novel species: Psychromarinibacter sediminicola sp. nov.</title>
        <authorList>
            <person name="Wang Y.-H."/>
            <person name="Ye M.-Q."/>
            <person name="Du Z.-J."/>
        </authorList>
    </citation>
    <scope>NUCLEOTIDE SEQUENCE</scope>
    <source>
        <strain evidence="13">C21-152</strain>
    </source>
</reference>
<dbReference type="InterPro" id="IPR033580">
    <property type="entry name" value="Nurim-like"/>
</dbReference>
<comment type="function">
    <text evidence="1">Catalyzes the methylation of methanethiol (MeSH) to yield dimethylsulphide (DMS).</text>
</comment>
<feature type="transmembrane region" description="Helical" evidence="12">
    <location>
        <begin position="103"/>
        <end position="122"/>
    </location>
</feature>
<feature type="transmembrane region" description="Helical" evidence="12">
    <location>
        <begin position="63"/>
        <end position="82"/>
    </location>
</feature>
<keyword evidence="9 12" id="KW-1133">Transmembrane helix</keyword>
<comment type="caution">
    <text evidence="13">The sequence shown here is derived from an EMBL/GenBank/DDBJ whole genome shotgun (WGS) entry which is preliminary data.</text>
</comment>
<dbReference type="GO" id="GO:0032259">
    <property type="term" value="P:methylation"/>
    <property type="evidence" value="ECO:0007669"/>
    <property type="project" value="UniProtKB-KW"/>
</dbReference>
<keyword evidence="14" id="KW-1185">Reference proteome</keyword>
<evidence type="ECO:0000256" key="1">
    <source>
        <dbReference type="ARBA" id="ARBA00002096"/>
    </source>
</evidence>
<dbReference type="Proteomes" id="UP001220964">
    <property type="component" value="Unassembled WGS sequence"/>
</dbReference>
<comment type="subcellular location">
    <subcellularLocation>
        <location evidence="2">Membrane</location>
        <topology evidence="2">Multi-pass membrane protein</topology>
    </subcellularLocation>
</comment>
<evidence type="ECO:0000256" key="12">
    <source>
        <dbReference type="SAM" id="Phobius"/>
    </source>
</evidence>
<dbReference type="EMBL" id="JARGYC010000028">
    <property type="protein sequence ID" value="MDF0601475.1"/>
    <property type="molecule type" value="Genomic_DNA"/>
</dbReference>
<name>A0AAE3T8J2_9RHOB</name>
<dbReference type="NCBIfam" id="NF045656">
    <property type="entry name" value="MeththiolMtaseMddA"/>
    <property type="match status" value="1"/>
</dbReference>
<evidence type="ECO:0000256" key="10">
    <source>
        <dbReference type="ARBA" id="ARBA00023136"/>
    </source>
</evidence>